<proteinExistence type="predicted"/>
<feature type="chain" id="PRO_5042156358" evidence="7">
    <location>
        <begin position="40"/>
        <end position="793"/>
    </location>
</feature>
<feature type="domain" description="Gram-positive cocci surface proteins LPxTG" evidence="8">
    <location>
        <begin position="759"/>
        <end position="793"/>
    </location>
</feature>
<evidence type="ECO:0000259" key="8">
    <source>
        <dbReference type="PROSITE" id="PS50847"/>
    </source>
</evidence>
<dbReference type="PROSITE" id="PS50847">
    <property type="entry name" value="GRAM_POS_ANCHORING"/>
    <property type="match status" value="1"/>
</dbReference>
<keyword evidence="6" id="KW-0812">Transmembrane</keyword>
<keyword evidence="6" id="KW-1133">Transmembrane helix</keyword>
<evidence type="ECO:0000256" key="7">
    <source>
        <dbReference type="SAM" id="SignalP"/>
    </source>
</evidence>
<protein>
    <submittedName>
        <fullName evidence="9">Cell surface antigen I/II</fullName>
    </submittedName>
</protein>
<name>A0AAE8G051_STRIT</name>
<dbReference type="InterPro" id="IPR013574">
    <property type="entry name" value="Glucan-bd_C/Surface_Ag-I/II_V"/>
</dbReference>
<dbReference type="Pfam" id="PF08363">
    <property type="entry name" value="GbpC"/>
    <property type="match status" value="1"/>
</dbReference>
<evidence type="ECO:0000256" key="4">
    <source>
        <dbReference type="ARBA" id="ARBA00023088"/>
    </source>
</evidence>
<dbReference type="AlphaFoldDB" id="A0AAE8G051"/>
<dbReference type="NCBIfam" id="TIGR01167">
    <property type="entry name" value="LPXTG_anchor"/>
    <property type="match status" value="1"/>
</dbReference>
<dbReference type="InterPro" id="IPR036234">
    <property type="entry name" value="SA_I/II_PAC_V_sf"/>
</dbReference>
<keyword evidence="6" id="KW-0472">Membrane</keyword>
<organism evidence="9 10">
    <name type="scientific">Streptococcus intermedius</name>
    <dbReference type="NCBI Taxonomy" id="1338"/>
    <lineage>
        <taxon>Bacteria</taxon>
        <taxon>Bacillati</taxon>
        <taxon>Bacillota</taxon>
        <taxon>Bacilli</taxon>
        <taxon>Lactobacillales</taxon>
        <taxon>Streptococcaceae</taxon>
        <taxon>Streptococcus</taxon>
        <taxon>Streptococcus anginosus group</taxon>
    </lineage>
</organism>
<evidence type="ECO:0000256" key="2">
    <source>
        <dbReference type="ARBA" id="ARBA00022525"/>
    </source>
</evidence>
<keyword evidence="3 7" id="KW-0732">Signal</keyword>
<dbReference type="InterPro" id="IPR041324">
    <property type="entry name" value="AgI/II_N"/>
</dbReference>
<accession>A0AAE8G051</accession>
<evidence type="ECO:0000256" key="6">
    <source>
        <dbReference type="SAM" id="Phobius"/>
    </source>
</evidence>
<evidence type="ECO:0000313" key="9">
    <source>
        <dbReference type="EMBL" id="RSJ22618.1"/>
    </source>
</evidence>
<gene>
    <name evidence="9" type="primary">spaP</name>
    <name evidence="9" type="ORF">D8827_06915</name>
</gene>
<evidence type="ECO:0000256" key="3">
    <source>
        <dbReference type="ARBA" id="ARBA00022729"/>
    </source>
</evidence>
<dbReference type="InterPro" id="IPR019931">
    <property type="entry name" value="LPXTG_anchor"/>
</dbReference>
<dbReference type="EMBL" id="RJOO01000004">
    <property type="protein sequence ID" value="RSJ22618.1"/>
    <property type="molecule type" value="Genomic_DNA"/>
</dbReference>
<keyword evidence="5" id="KW-0175">Coiled coil</keyword>
<keyword evidence="4" id="KW-0572">Peptidoglycan-anchor</keyword>
<sequence>MQKKMKEYGSIRKLKAYGACGVLLGMSALMLSTANVGLADEVVSAPKQEVASAAQSNNVVDHSVVDKAVAKAQAAGIKTIQDPTVDKGTVTTPAEATKVKHEIAKDYEAQAAAIDKTTEDYAQKKAAYEKAVAETKKNNEQIAAENQALKEAYDKAAKIGQETNQAVTKTKEKVKAEFPDAQVSESSKILPVDPTSKTSYDSYAKEVEKVKVDNQQATDSYLAEKRKENKEIEDTKAYNEAVRKRNAEGKAKVEAENKEITKRNQAQLANKQSIEAENEVIKKRNEVGQAKVDAENKEIDKFNKEVAEFNKSEDERAARERAKAEADKHKDGYLSEVVTQGLVFKNEENAHITVTGADSYISAKGLHEAFKDITKRMGLSENQLQQYVTYFSLPYADDLKLSNAPDRLSKTFELYTSKGGNVFGGAGNKYGAVNSKIGKTVTVTYSNLQHSTFKGKPISRMELDITVKADSENILDDVVFGFSQNPAKGIEVAARYKDKSKDYKLNISLKPRFYDADGKQIIFEDTKNNPNEAKGILSISSLNAYKNHVETARPSDTARFIPISGSSIVQHANGLVYSNEKDNSNGNHFGLNQHNIIDSTTSPYYWYLAGALALKGANPEYEITVTSWDKLGDRKGEGRFTPSIWFTVTSDVVAAGVPTAPRHKETKPYKTFTPERLQEVPMLKLEELKKFTPEKEKEVPTPKAKLNLVKVNPVPAPTFKPKEADPIPPEIPTIHYHHVQLKVEYKMDKSVLKTPAPALPQTGEHSSTGLMALGLSLLAAFGLVGLKKRKENQ</sequence>
<keyword evidence="1" id="KW-0134">Cell wall</keyword>
<reference evidence="9 10" key="1">
    <citation type="submission" date="2018-11" db="EMBL/GenBank/DDBJ databases">
        <title>Species Designations Belie Phenotypic and Genotypic Heterogeneity in Oral Streptococci.</title>
        <authorList>
            <person name="Velsko I."/>
        </authorList>
    </citation>
    <scope>NUCLEOTIDE SEQUENCE [LARGE SCALE GENOMIC DNA]</scope>
    <source>
        <strain evidence="9 10">KLC02</strain>
    </source>
</reference>
<dbReference type="Gene3D" id="2.60.530.10">
    <property type="entry name" value="Major cell-surface adhesin PAc"/>
    <property type="match status" value="1"/>
</dbReference>
<feature type="coiled-coil region" evidence="5">
    <location>
        <begin position="239"/>
        <end position="312"/>
    </location>
</feature>
<keyword evidence="2" id="KW-0964">Secreted</keyword>
<evidence type="ECO:0000256" key="5">
    <source>
        <dbReference type="SAM" id="Coils"/>
    </source>
</evidence>
<feature type="signal peptide" evidence="7">
    <location>
        <begin position="1"/>
        <end position="39"/>
    </location>
</feature>
<feature type="transmembrane region" description="Helical" evidence="6">
    <location>
        <begin position="769"/>
        <end position="786"/>
    </location>
</feature>
<evidence type="ECO:0000313" key="10">
    <source>
        <dbReference type="Proteomes" id="UP000267137"/>
    </source>
</evidence>
<dbReference type="Pfam" id="PF18652">
    <property type="entry name" value="Adhesin_P1_N"/>
    <property type="match status" value="1"/>
</dbReference>
<dbReference type="SUPFAM" id="SSF74914">
    <property type="entry name" value="V-region of surface antigen I/II (SA I/II, PAC)"/>
    <property type="match status" value="1"/>
</dbReference>
<feature type="coiled-coil region" evidence="5">
    <location>
        <begin position="114"/>
        <end position="159"/>
    </location>
</feature>
<evidence type="ECO:0000256" key="1">
    <source>
        <dbReference type="ARBA" id="ARBA00022512"/>
    </source>
</evidence>
<dbReference type="Proteomes" id="UP000267137">
    <property type="component" value="Unassembled WGS sequence"/>
</dbReference>
<comment type="caution">
    <text evidence="9">The sequence shown here is derived from an EMBL/GenBank/DDBJ whole genome shotgun (WGS) entry which is preliminary data.</text>
</comment>
<dbReference type="Pfam" id="PF00746">
    <property type="entry name" value="Gram_pos_anchor"/>
    <property type="match status" value="1"/>
</dbReference>